<name>A0A8S5VXA4_9CAUD</name>
<dbReference type="EMBL" id="BK024707">
    <property type="protein sequence ID" value="DAI06110.1"/>
    <property type="molecule type" value="Genomic_DNA"/>
</dbReference>
<protein>
    <submittedName>
        <fullName evidence="1">Uncharacterized protein</fullName>
    </submittedName>
</protein>
<accession>A0A8S5VXA4</accession>
<reference evidence="1" key="1">
    <citation type="journal article" date="2021" name="Proc. Natl. Acad. Sci. U.S.A.">
        <title>A Catalog of Tens of Thousands of Viruses from Human Metagenomes Reveals Hidden Associations with Chronic Diseases.</title>
        <authorList>
            <person name="Tisza M.J."/>
            <person name="Buck C.B."/>
        </authorList>
    </citation>
    <scope>NUCLEOTIDE SEQUENCE</scope>
    <source>
        <strain evidence="1">CtoGb15</strain>
    </source>
</reference>
<proteinExistence type="predicted"/>
<sequence>MKTLFNPLSAPELKDLLKTLSPLLAASAAVRSKPRGQRPFNIILGGDILVYDPRDLFALADAFSVPVHGSISHRFGDHRTTIAGARLTAPILQVASIAKADFTCPDSCYRIHLTTPDPEGEAI</sequence>
<organism evidence="1">
    <name type="scientific">Ackermannviridae sp</name>
    <dbReference type="NCBI Taxonomy" id="2831612"/>
    <lineage>
        <taxon>Viruses</taxon>
        <taxon>Duplodnaviria</taxon>
        <taxon>Heunggongvirae</taxon>
        <taxon>Uroviricota</taxon>
        <taxon>Caudoviricetes</taxon>
        <taxon>Pantevenvirales</taxon>
        <taxon>Ackermannviridae</taxon>
    </lineage>
</organism>
<evidence type="ECO:0000313" key="1">
    <source>
        <dbReference type="EMBL" id="DAI06110.1"/>
    </source>
</evidence>